<dbReference type="AlphaFoldDB" id="A0A0C9XAA5"/>
<dbReference type="Gene3D" id="3.10.129.10">
    <property type="entry name" value="Hotdog Thioesterase"/>
    <property type="match status" value="1"/>
</dbReference>
<name>A0A0C9XAA5_9AGAR</name>
<evidence type="ECO:0000313" key="2">
    <source>
        <dbReference type="Proteomes" id="UP000054477"/>
    </source>
</evidence>
<evidence type="ECO:0000313" key="1">
    <source>
        <dbReference type="EMBL" id="KIJ94621.1"/>
    </source>
</evidence>
<organism evidence="1 2">
    <name type="scientific">Laccaria amethystina LaAM-08-1</name>
    <dbReference type="NCBI Taxonomy" id="1095629"/>
    <lineage>
        <taxon>Eukaryota</taxon>
        <taxon>Fungi</taxon>
        <taxon>Dikarya</taxon>
        <taxon>Basidiomycota</taxon>
        <taxon>Agaricomycotina</taxon>
        <taxon>Agaricomycetes</taxon>
        <taxon>Agaricomycetidae</taxon>
        <taxon>Agaricales</taxon>
        <taxon>Agaricineae</taxon>
        <taxon>Hydnangiaceae</taxon>
        <taxon>Laccaria</taxon>
    </lineage>
</organism>
<reference evidence="1 2" key="1">
    <citation type="submission" date="2014-04" db="EMBL/GenBank/DDBJ databases">
        <authorList>
            <consortium name="DOE Joint Genome Institute"/>
            <person name="Kuo A."/>
            <person name="Kohler A."/>
            <person name="Nagy L.G."/>
            <person name="Floudas D."/>
            <person name="Copeland A."/>
            <person name="Barry K.W."/>
            <person name="Cichocki N."/>
            <person name="Veneault-Fourrey C."/>
            <person name="LaButti K."/>
            <person name="Lindquist E.A."/>
            <person name="Lipzen A."/>
            <person name="Lundell T."/>
            <person name="Morin E."/>
            <person name="Murat C."/>
            <person name="Sun H."/>
            <person name="Tunlid A."/>
            <person name="Henrissat B."/>
            <person name="Grigoriev I.V."/>
            <person name="Hibbett D.S."/>
            <person name="Martin F."/>
            <person name="Nordberg H.P."/>
            <person name="Cantor M.N."/>
            <person name="Hua S.X."/>
        </authorList>
    </citation>
    <scope>NUCLEOTIDE SEQUENCE [LARGE SCALE GENOMIC DNA]</scope>
    <source>
        <strain evidence="1 2">LaAM-08-1</strain>
    </source>
</reference>
<dbReference type="HOGENOM" id="CLU_2306582_0_0_1"/>
<reference evidence="2" key="2">
    <citation type="submission" date="2015-01" db="EMBL/GenBank/DDBJ databases">
        <title>Evolutionary Origins and Diversification of the Mycorrhizal Mutualists.</title>
        <authorList>
            <consortium name="DOE Joint Genome Institute"/>
            <consortium name="Mycorrhizal Genomics Consortium"/>
            <person name="Kohler A."/>
            <person name="Kuo A."/>
            <person name="Nagy L.G."/>
            <person name="Floudas D."/>
            <person name="Copeland A."/>
            <person name="Barry K.W."/>
            <person name="Cichocki N."/>
            <person name="Veneault-Fourrey C."/>
            <person name="LaButti K."/>
            <person name="Lindquist E.A."/>
            <person name="Lipzen A."/>
            <person name="Lundell T."/>
            <person name="Morin E."/>
            <person name="Murat C."/>
            <person name="Riley R."/>
            <person name="Ohm R."/>
            <person name="Sun H."/>
            <person name="Tunlid A."/>
            <person name="Henrissat B."/>
            <person name="Grigoriev I.V."/>
            <person name="Hibbett D.S."/>
            <person name="Martin F."/>
        </authorList>
    </citation>
    <scope>NUCLEOTIDE SEQUENCE [LARGE SCALE GENOMIC DNA]</scope>
    <source>
        <strain evidence="2">LaAM-08-1</strain>
    </source>
</reference>
<dbReference type="STRING" id="1095629.A0A0C9XAA5"/>
<proteinExistence type="predicted"/>
<dbReference type="EMBL" id="KN838785">
    <property type="protein sequence ID" value="KIJ94621.1"/>
    <property type="molecule type" value="Genomic_DNA"/>
</dbReference>
<dbReference type="Proteomes" id="UP000054477">
    <property type="component" value="Unassembled WGS sequence"/>
</dbReference>
<dbReference type="OrthoDB" id="60204at2759"/>
<protein>
    <submittedName>
        <fullName evidence="1">Uncharacterized protein</fullName>
    </submittedName>
</protein>
<accession>A0A0C9XAA5</accession>
<sequence>MVKVLAFPHGLSTFGLADRAVLKTVGASGPNSLEFFGVGFTTTIKLGDKLETNIWEIGSAEVSFEMKNLATGKGGYTNSITLPKRGMATHKVHNRHCVAG</sequence>
<keyword evidence="2" id="KW-1185">Reference proteome</keyword>
<gene>
    <name evidence="1" type="ORF">K443DRAFT_11960</name>
</gene>